<dbReference type="PROSITE" id="PS50850">
    <property type="entry name" value="MFS"/>
    <property type="match status" value="1"/>
</dbReference>
<feature type="transmembrane region" description="Helical" evidence="6">
    <location>
        <begin position="78"/>
        <end position="96"/>
    </location>
</feature>
<dbReference type="AlphaFoldDB" id="A0A975AGK9"/>
<feature type="transmembrane region" description="Helical" evidence="6">
    <location>
        <begin position="12"/>
        <end position="35"/>
    </location>
</feature>
<dbReference type="InterPro" id="IPR036259">
    <property type="entry name" value="MFS_trans_sf"/>
</dbReference>
<name>A0A975AGK9_9FIRM</name>
<keyword evidence="9" id="KW-1185">Reference proteome</keyword>
<sequence length="405" mass="43639">MEAKLGKGKMVLFLIALFLTNVAVMSDMVIIPAIANMYGVFGDSINLVNFIISGPALIVVFSSLLCGKLMQYFSKKTLLIFSYALFAAASILGVAIENALYMAVMRGIVGFAMGIVNVSAVALIPEIFLDEKKRSTILGMYNSAMAAVGAVIGLIAGYFAVAAWQFVFRVYWISVPILAMIILFVPKTPPESVVFNEDGSVTKKEALPLLSFGALVVGFILFNMIYMVIYFQISVYVLENAIGNESVAGILSSLGTVGSAVACLAFGLTYTKFKRATIIPSYLAWVLCFSLLYLKPTFAVAVFACTLMGAAYGNGFSYYFMRTTVIVPPSRISLAMGIVTAANGVGMFLSPYFATTLQQWMGVQSLTAIMPVLIILCAAGSVLSIVLTLRDKKYPTEYSLLKEAA</sequence>
<evidence type="ECO:0000313" key="9">
    <source>
        <dbReference type="Proteomes" id="UP000663499"/>
    </source>
</evidence>
<organism evidence="8 9">
    <name type="scientific">Alkalibacter rhizosphaerae</name>
    <dbReference type="NCBI Taxonomy" id="2815577"/>
    <lineage>
        <taxon>Bacteria</taxon>
        <taxon>Bacillati</taxon>
        <taxon>Bacillota</taxon>
        <taxon>Clostridia</taxon>
        <taxon>Eubacteriales</taxon>
        <taxon>Eubacteriaceae</taxon>
        <taxon>Alkalibacter</taxon>
    </lineage>
</organism>
<evidence type="ECO:0000256" key="6">
    <source>
        <dbReference type="SAM" id="Phobius"/>
    </source>
</evidence>
<comment type="subcellular location">
    <subcellularLocation>
        <location evidence="1">Cell membrane</location>
        <topology evidence="1">Multi-pass membrane protein</topology>
    </subcellularLocation>
</comment>
<feature type="transmembrane region" description="Helical" evidence="6">
    <location>
        <begin position="206"/>
        <end position="229"/>
    </location>
</feature>
<dbReference type="RefSeq" id="WP_207298996.1">
    <property type="nucleotide sequence ID" value="NZ_CP071444.1"/>
</dbReference>
<dbReference type="Pfam" id="PF07690">
    <property type="entry name" value="MFS_1"/>
    <property type="match status" value="1"/>
</dbReference>
<feature type="transmembrane region" description="Helical" evidence="6">
    <location>
        <begin position="47"/>
        <end position="66"/>
    </location>
</feature>
<dbReference type="PANTHER" id="PTHR23501:SF191">
    <property type="entry name" value="VACUOLAR BASIC AMINO ACID TRANSPORTER 4"/>
    <property type="match status" value="1"/>
</dbReference>
<feature type="transmembrane region" description="Helical" evidence="6">
    <location>
        <begin position="366"/>
        <end position="389"/>
    </location>
</feature>
<evidence type="ECO:0000313" key="8">
    <source>
        <dbReference type="EMBL" id="QSX07654.1"/>
    </source>
</evidence>
<dbReference type="GO" id="GO:0022857">
    <property type="term" value="F:transmembrane transporter activity"/>
    <property type="evidence" value="ECO:0007669"/>
    <property type="project" value="InterPro"/>
</dbReference>
<dbReference type="InterPro" id="IPR020846">
    <property type="entry name" value="MFS_dom"/>
</dbReference>
<keyword evidence="3 6" id="KW-0812">Transmembrane</keyword>
<feature type="transmembrane region" description="Helical" evidence="6">
    <location>
        <begin position="166"/>
        <end position="185"/>
    </location>
</feature>
<feature type="transmembrane region" description="Helical" evidence="6">
    <location>
        <begin position="141"/>
        <end position="160"/>
    </location>
</feature>
<evidence type="ECO:0000256" key="3">
    <source>
        <dbReference type="ARBA" id="ARBA00022692"/>
    </source>
</evidence>
<protein>
    <submittedName>
        <fullName evidence="8">MFS transporter</fullName>
    </submittedName>
</protein>
<dbReference type="GO" id="GO:0005886">
    <property type="term" value="C:plasma membrane"/>
    <property type="evidence" value="ECO:0007669"/>
    <property type="project" value="UniProtKB-SubCell"/>
</dbReference>
<dbReference type="InterPro" id="IPR011701">
    <property type="entry name" value="MFS"/>
</dbReference>
<evidence type="ECO:0000256" key="5">
    <source>
        <dbReference type="ARBA" id="ARBA00023136"/>
    </source>
</evidence>
<feature type="transmembrane region" description="Helical" evidence="6">
    <location>
        <begin position="300"/>
        <end position="320"/>
    </location>
</feature>
<dbReference type="SUPFAM" id="SSF103473">
    <property type="entry name" value="MFS general substrate transporter"/>
    <property type="match status" value="1"/>
</dbReference>
<dbReference type="Gene3D" id="1.20.1250.20">
    <property type="entry name" value="MFS general substrate transporter like domains"/>
    <property type="match status" value="1"/>
</dbReference>
<dbReference type="Proteomes" id="UP000663499">
    <property type="component" value="Chromosome"/>
</dbReference>
<evidence type="ECO:0000259" key="7">
    <source>
        <dbReference type="PROSITE" id="PS50850"/>
    </source>
</evidence>
<evidence type="ECO:0000256" key="4">
    <source>
        <dbReference type="ARBA" id="ARBA00022989"/>
    </source>
</evidence>
<keyword evidence="2" id="KW-0813">Transport</keyword>
<keyword evidence="5 6" id="KW-0472">Membrane</keyword>
<feature type="transmembrane region" description="Helical" evidence="6">
    <location>
        <begin position="108"/>
        <end position="129"/>
    </location>
</feature>
<keyword evidence="4 6" id="KW-1133">Transmembrane helix</keyword>
<dbReference type="EMBL" id="CP071444">
    <property type="protein sequence ID" value="QSX07654.1"/>
    <property type="molecule type" value="Genomic_DNA"/>
</dbReference>
<gene>
    <name evidence="8" type="ORF">J0B03_07375</name>
</gene>
<feature type="transmembrane region" description="Helical" evidence="6">
    <location>
        <begin position="277"/>
        <end position="294"/>
    </location>
</feature>
<proteinExistence type="predicted"/>
<reference evidence="8" key="1">
    <citation type="submission" date="2021-03" db="EMBL/GenBank/DDBJ databases">
        <title>Alkalibacter marinus sp. nov., isolated from tidal flat sediment.</title>
        <authorList>
            <person name="Namirimu T."/>
            <person name="Yang J.-A."/>
            <person name="Yang S.-H."/>
            <person name="Kim Y.-J."/>
            <person name="Kwon K.K."/>
        </authorList>
    </citation>
    <scope>NUCLEOTIDE SEQUENCE</scope>
    <source>
        <strain evidence="8">ES005</strain>
    </source>
</reference>
<dbReference type="PANTHER" id="PTHR23501">
    <property type="entry name" value="MAJOR FACILITATOR SUPERFAMILY"/>
    <property type="match status" value="1"/>
</dbReference>
<dbReference type="KEGG" id="alka:J0B03_07375"/>
<feature type="transmembrane region" description="Helical" evidence="6">
    <location>
        <begin position="249"/>
        <end position="270"/>
    </location>
</feature>
<evidence type="ECO:0000256" key="2">
    <source>
        <dbReference type="ARBA" id="ARBA00022448"/>
    </source>
</evidence>
<evidence type="ECO:0000256" key="1">
    <source>
        <dbReference type="ARBA" id="ARBA00004651"/>
    </source>
</evidence>
<feature type="transmembrane region" description="Helical" evidence="6">
    <location>
        <begin position="332"/>
        <end position="354"/>
    </location>
</feature>
<feature type="domain" description="Major facilitator superfamily (MFS) profile" evidence="7">
    <location>
        <begin position="9"/>
        <end position="392"/>
    </location>
</feature>
<accession>A0A975AGK9</accession>